<dbReference type="AlphaFoldDB" id="A0AA40K617"/>
<comment type="caution">
    <text evidence="1">The sequence shown here is derived from an EMBL/GenBank/DDBJ whole genome shotgun (WGS) entry which is preliminary data.</text>
</comment>
<organism evidence="1 2">
    <name type="scientific">Apiosordaria backusii</name>
    <dbReference type="NCBI Taxonomy" id="314023"/>
    <lineage>
        <taxon>Eukaryota</taxon>
        <taxon>Fungi</taxon>
        <taxon>Dikarya</taxon>
        <taxon>Ascomycota</taxon>
        <taxon>Pezizomycotina</taxon>
        <taxon>Sordariomycetes</taxon>
        <taxon>Sordariomycetidae</taxon>
        <taxon>Sordariales</taxon>
        <taxon>Lasiosphaeriaceae</taxon>
        <taxon>Apiosordaria</taxon>
    </lineage>
</organism>
<evidence type="ECO:0000313" key="2">
    <source>
        <dbReference type="Proteomes" id="UP001172159"/>
    </source>
</evidence>
<sequence length="159" mass="17050">MVERTSIRTVQSYVQPTNGLGLFMNCLNDGLPVSNPLSDLANDVICINTQLGPAAKPNNTMDGFRQLAKNNPQLAMSALFQVPVTHPLITQGVSVHHVPNALPAAEPLFMVQNEDPELDAMLENIFRGDGDGSLSNQPNLGNQYYGMGMGNGTLGKSID</sequence>
<evidence type="ECO:0000313" key="1">
    <source>
        <dbReference type="EMBL" id="KAK0747268.1"/>
    </source>
</evidence>
<dbReference type="Proteomes" id="UP001172159">
    <property type="component" value="Unassembled WGS sequence"/>
</dbReference>
<dbReference type="EMBL" id="JAUKTV010000001">
    <property type="protein sequence ID" value="KAK0747268.1"/>
    <property type="molecule type" value="Genomic_DNA"/>
</dbReference>
<gene>
    <name evidence="1" type="ORF">B0T21DRAFT_405914</name>
</gene>
<protein>
    <submittedName>
        <fullName evidence="1">Uncharacterized protein</fullName>
    </submittedName>
</protein>
<keyword evidence="2" id="KW-1185">Reference proteome</keyword>
<name>A0AA40K617_9PEZI</name>
<accession>A0AA40K617</accession>
<reference evidence="1" key="1">
    <citation type="submission" date="2023-06" db="EMBL/GenBank/DDBJ databases">
        <title>Genome-scale phylogeny and comparative genomics of the fungal order Sordariales.</title>
        <authorList>
            <consortium name="Lawrence Berkeley National Laboratory"/>
            <person name="Hensen N."/>
            <person name="Bonometti L."/>
            <person name="Westerberg I."/>
            <person name="Brannstrom I.O."/>
            <person name="Guillou S."/>
            <person name="Cros-Aarteil S."/>
            <person name="Calhoun S."/>
            <person name="Haridas S."/>
            <person name="Kuo A."/>
            <person name="Mondo S."/>
            <person name="Pangilinan J."/>
            <person name="Riley R."/>
            <person name="Labutti K."/>
            <person name="Andreopoulos B."/>
            <person name="Lipzen A."/>
            <person name="Chen C."/>
            <person name="Yanf M."/>
            <person name="Daum C."/>
            <person name="Ng V."/>
            <person name="Clum A."/>
            <person name="Steindorff A."/>
            <person name="Ohm R."/>
            <person name="Martin F."/>
            <person name="Silar P."/>
            <person name="Natvig D."/>
            <person name="Lalanne C."/>
            <person name="Gautier V."/>
            <person name="Ament-Velasquez S.L."/>
            <person name="Kruys A."/>
            <person name="Hutchinson M.I."/>
            <person name="Powell A.J."/>
            <person name="Barry K."/>
            <person name="Miller A.N."/>
            <person name="Grigoriev I.V."/>
            <person name="Debuchy R."/>
            <person name="Gladieux P."/>
            <person name="Thoren M.H."/>
            <person name="Johannesson H."/>
        </authorList>
    </citation>
    <scope>NUCLEOTIDE SEQUENCE</scope>
    <source>
        <strain evidence="1">CBS 540.89</strain>
    </source>
</reference>
<proteinExistence type="predicted"/>